<dbReference type="Gene3D" id="3.40.220.10">
    <property type="entry name" value="Leucine Aminopeptidase, subunit E, domain 1"/>
    <property type="match status" value="1"/>
</dbReference>
<dbReference type="Proteomes" id="UP001595978">
    <property type="component" value="Unassembled WGS sequence"/>
</dbReference>
<accession>A0ABW0RGY6</accession>
<name>A0ABW0RGY6_9BACL</name>
<sequence length="94" mass="10858">RPCWFEIKPLTCLSRAIAAAFPLVSLDHIPPKLSFHRFFDTTSTGVFYYPVEQAAKVAVKTVQKYMDENPDAFDLVMWVLFDDNTYGIYSEMIQ</sequence>
<protein>
    <submittedName>
        <fullName evidence="1">Uncharacterized protein</fullName>
    </submittedName>
</protein>
<reference evidence="2" key="1">
    <citation type="journal article" date="2019" name="Int. J. Syst. Evol. Microbiol.">
        <title>The Global Catalogue of Microorganisms (GCM) 10K type strain sequencing project: providing services to taxonomists for standard genome sequencing and annotation.</title>
        <authorList>
            <consortium name="The Broad Institute Genomics Platform"/>
            <consortium name="The Broad Institute Genome Sequencing Center for Infectious Disease"/>
            <person name="Wu L."/>
            <person name="Ma J."/>
        </authorList>
    </citation>
    <scope>NUCLEOTIDE SEQUENCE [LARGE SCALE GENOMIC DNA]</scope>
    <source>
        <strain evidence="2">CCUG 56331</strain>
    </source>
</reference>
<dbReference type="SUPFAM" id="SSF52949">
    <property type="entry name" value="Macro domain-like"/>
    <property type="match status" value="1"/>
</dbReference>
<comment type="caution">
    <text evidence="1">The sequence shown here is derived from an EMBL/GenBank/DDBJ whole genome shotgun (WGS) entry which is preliminary data.</text>
</comment>
<proteinExistence type="predicted"/>
<organism evidence="1 2">
    <name type="scientific">Ureibacillus suwonensis</name>
    <dbReference type="NCBI Taxonomy" id="313007"/>
    <lineage>
        <taxon>Bacteria</taxon>
        <taxon>Bacillati</taxon>
        <taxon>Bacillota</taxon>
        <taxon>Bacilli</taxon>
        <taxon>Bacillales</taxon>
        <taxon>Caryophanaceae</taxon>
        <taxon>Ureibacillus</taxon>
    </lineage>
</organism>
<gene>
    <name evidence="1" type="ORF">ACFPOH_16525</name>
</gene>
<evidence type="ECO:0000313" key="1">
    <source>
        <dbReference type="EMBL" id="MFC5543317.1"/>
    </source>
</evidence>
<dbReference type="InterPro" id="IPR043472">
    <property type="entry name" value="Macro_dom-like"/>
</dbReference>
<feature type="non-terminal residue" evidence="1">
    <location>
        <position position="1"/>
    </location>
</feature>
<dbReference type="EMBL" id="JBHSNQ010000193">
    <property type="protein sequence ID" value="MFC5543317.1"/>
    <property type="molecule type" value="Genomic_DNA"/>
</dbReference>
<evidence type="ECO:0000313" key="2">
    <source>
        <dbReference type="Proteomes" id="UP001595978"/>
    </source>
</evidence>
<keyword evidence="2" id="KW-1185">Reference proteome</keyword>